<sequence>MKKWLWSLLVALLLVTGCGDASGNETTEITDPIDVEMIISLDHDAERLVDETLTVNDGAVLLDVLSTHYDIEKTSEGFIQAIEGHAQTSSEFWLFDMNGAPSEVGAGNVELQDGDEVHFDLHAWEG</sequence>
<evidence type="ECO:0000313" key="3">
    <source>
        <dbReference type="EMBL" id="GEM01677.1"/>
    </source>
</evidence>
<proteinExistence type="predicted"/>
<evidence type="ECO:0000313" key="6">
    <source>
        <dbReference type="Proteomes" id="UP000321547"/>
    </source>
</evidence>
<feature type="chain" id="PRO_5039671440" description="Transcobalamin-like C-terminal domain-containing protein" evidence="1">
    <location>
        <begin position="22"/>
        <end position="126"/>
    </location>
</feature>
<dbReference type="RefSeq" id="WP_089831544.1">
    <property type="nucleotide sequence ID" value="NZ_BJWI01000014.1"/>
</dbReference>
<evidence type="ECO:0000256" key="1">
    <source>
        <dbReference type="SAM" id="SignalP"/>
    </source>
</evidence>
<dbReference type="InterPro" id="IPR027954">
    <property type="entry name" value="Transcobalamin-like_C"/>
</dbReference>
<evidence type="ECO:0000313" key="4">
    <source>
        <dbReference type="EMBL" id="SFP30106.1"/>
    </source>
</evidence>
<organism evidence="4 5">
    <name type="scientific">Halolactibacillus halophilus</name>
    <dbReference type="NCBI Taxonomy" id="306540"/>
    <lineage>
        <taxon>Bacteria</taxon>
        <taxon>Bacillati</taxon>
        <taxon>Bacillota</taxon>
        <taxon>Bacilli</taxon>
        <taxon>Bacillales</taxon>
        <taxon>Bacillaceae</taxon>
        <taxon>Halolactibacillus</taxon>
    </lineage>
</organism>
<reference evidence="4 5" key="1">
    <citation type="submission" date="2016-10" db="EMBL/GenBank/DDBJ databases">
        <authorList>
            <person name="de Groot N.N."/>
        </authorList>
    </citation>
    <scope>NUCLEOTIDE SEQUENCE [LARGE SCALE GENOMIC DNA]</scope>
    <source>
        <strain evidence="4 5">DSM 17073</strain>
    </source>
</reference>
<protein>
    <recommendedName>
        <fullName evidence="2">Transcobalamin-like C-terminal domain-containing protein</fullName>
    </recommendedName>
</protein>
<keyword evidence="6" id="KW-1185">Reference proteome</keyword>
<dbReference type="Proteomes" id="UP000321547">
    <property type="component" value="Unassembled WGS sequence"/>
</dbReference>
<accession>A0A1I5P9G2</accession>
<dbReference type="Gene3D" id="2.170.130.30">
    <property type="match status" value="1"/>
</dbReference>
<dbReference type="EMBL" id="BJWI01000014">
    <property type="protein sequence ID" value="GEM01677.1"/>
    <property type="molecule type" value="Genomic_DNA"/>
</dbReference>
<dbReference type="STRING" id="306540.SAMN05421839_11331"/>
<dbReference type="PROSITE" id="PS51257">
    <property type="entry name" value="PROKAR_LIPOPROTEIN"/>
    <property type="match status" value="1"/>
</dbReference>
<dbReference type="OrthoDB" id="2870483at2"/>
<evidence type="ECO:0000313" key="5">
    <source>
        <dbReference type="Proteomes" id="UP000242243"/>
    </source>
</evidence>
<evidence type="ECO:0000259" key="2">
    <source>
        <dbReference type="Pfam" id="PF14478"/>
    </source>
</evidence>
<reference evidence="3 6" key="2">
    <citation type="submission" date="2019-07" db="EMBL/GenBank/DDBJ databases">
        <title>Whole genome shotgun sequence of Halolactibacillus halophilus NBRC 100868.</title>
        <authorList>
            <person name="Hosoyama A."/>
            <person name="Uohara A."/>
            <person name="Ohji S."/>
            <person name="Ichikawa N."/>
        </authorList>
    </citation>
    <scope>NUCLEOTIDE SEQUENCE [LARGE SCALE GENOMIC DNA]</scope>
    <source>
        <strain evidence="3 6">NBRC 100868</strain>
    </source>
</reference>
<feature type="signal peptide" evidence="1">
    <location>
        <begin position="1"/>
        <end position="21"/>
    </location>
</feature>
<dbReference type="Proteomes" id="UP000242243">
    <property type="component" value="Unassembled WGS sequence"/>
</dbReference>
<dbReference type="Pfam" id="PF14478">
    <property type="entry name" value="DUF4430"/>
    <property type="match status" value="1"/>
</dbReference>
<gene>
    <name evidence="3" type="ORF">HHA03_12090</name>
    <name evidence="4" type="ORF">SAMN05421839_11331</name>
</gene>
<dbReference type="AlphaFoldDB" id="A0A1I5P9G2"/>
<dbReference type="EMBL" id="FOXC01000013">
    <property type="protein sequence ID" value="SFP30106.1"/>
    <property type="molecule type" value="Genomic_DNA"/>
</dbReference>
<keyword evidence="1" id="KW-0732">Signal</keyword>
<name>A0A1I5P9G2_9BACI</name>
<feature type="domain" description="Transcobalamin-like C-terminal" evidence="2">
    <location>
        <begin position="58"/>
        <end position="122"/>
    </location>
</feature>